<keyword evidence="3" id="KW-1185">Reference proteome</keyword>
<dbReference type="SUPFAM" id="SSF50475">
    <property type="entry name" value="FMN-binding split barrel"/>
    <property type="match status" value="1"/>
</dbReference>
<dbReference type="InterPro" id="IPR024747">
    <property type="entry name" value="Pyridox_Oxase-rel"/>
</dbReference>
<dbReference type="eggNOG" id="COG3467">
    <property type="taxonomic scope" value="Bacteria"/>
</dbReference>
<dbReference type="PANTHER" id="PTHR34071">
    <property type="entry name" value="5-NITROIMIDAZOLE ANTIBIOTICS RESISTANCE PROTEIN, NIMA-FAMILY-RELATED PROTEIN-RELATED"/>
    <property type="match status" value="1"/>
</dbReference>
<dbReference type="STRING" id="211114.SAMN04489726_4203"/>
<dbReference type="Proteomes" id="UP000183376">
    <property type="component" value="Chromosome I"/>
</dbReference>
<proteinExistence type="predicted"/>
<dbReference type="RefSeq" id="WP_030430585.1">
    <property type="nucleotide sequence ID" value="NZ_JOEF01000013.1"/>
</dbReference>
<dbReference type="Gene3D" id="2.30.110.10">
    <property type="entry name" value="Electron Transport, Fmn-binding Protein, Chain A"/>
    <property type="match status" value="1"/>
</dbReference>
<evidence type="ECO:0000313" key="2">
    <source>
        <dbReference type="EMBL" id="SDM96043.1"/>
    </source>
</evidence>
<dbReference type="OrthoDB" id="116031at2"/>
<dbReference type="InterPro" id="IPR012349">
    <property type="entry name" value="Split_barrel_FMN-bd"/>
</dbReference>
<dbReference type="PANTHER" id="PTHR34071:SF2">
    <property type="entry name" value="FLAVIN-NUCLEOTIDE-BINDING PROTEIN"/>
    <property type="match status" value="1"/>
</dbReference>
<protein>
    <recommendedName>
        <fullName evidence="4">Nitroimidazol reductase NimA, pyridoxamine 5'-phosphate oxidase superfamily</fullName>
    </recommendedName>
</protein>
<organism evidence="2 3">
    <name type="scientific">Allokutzneria albata</name>
    <name type="common">Kibdelosporangium albatum</name>
    <dbReference type="NCBI Taxonomy" id="211114"/>
    <lineage>
        <taxon>Bacteria</taxon>
        <taxon>Bacillati</taxon>
        <taxon>Actinomycetota</taxon>
        <taxon>Actinomycetes</taxon>
        <taxon>Pseudonocardiales</taxon>
        <taxon>Pseudonocardiaceae</taxon>
        <taxon>Allokutzneria</taxon>
    </lineage>
</organism>
<dbReference type="Pfam" id="PF12900">
    <property type="entry name" value="Pyridox_ox_2"/>
    <property type="match status" value="1"/>
</dbReference>
<evidence type="ECO:0000256" key="1">
    <source>
        <dbReference type="SAM" id="MobiDB-lite"/>
    </source>
</evidence>
<gene>
    <name evidence="2" type="ORF">SAMN04489726_4203</name>
</gene>
<evidence type="ECO:0008006" key="4">
    <source>
        <dbReference type="Google" id="ProtNLM"/>
    </source>
</evidence>
<sequence>MTRPPLSPTERSTIQRGKQRAATERSDLDDVLDAGLICHLGVVVNGAPVVLPTCYGWQDNTLYVHGSTGASTLRTAIAGAEVSVAITVLDGIVYARSVFHHSANYRSAVVHGRARLVEDPDEKLCALAVITEHVAPGSWDYTRGPSRKELAATSVLALELTEAAVKIRRGPPGDDEADVTVDSCWAGVLPVRQVWGEPEPCPLLPPGVAVPSHVAARRASVRA</sequence>
<accession>A0A1G9XIC3</accession>
<dbReference type="EMBL" id="LT629701">
    <property type="protein sequence ID" value="SDM96043.1"/>
    <property type="molecule type" value="Genomic_DNA"/>
</dbReference>
<name>A0A1G9XIC3_ALLAB</name>
<dbReference type="AlphaFoldDB" id="A0A1G9XIC3"/>
<feature type="region of interest" description="Disordered" evidence="1">
    <location>
        <begin position="1"/>
        <end position="22"/>
    </location>
</feature>
<reference evidence="2 3" key="1">
    <citation type="submission" date="2016-10" db="EMBL/GenBank/DDBJ databases">
        <authorList>
            <person name="de Groot N.N."/>
        </authorList>
    </citation>
    <scope>NUCLEOTIDE SEQUENCE [LARGE SCALE GENOMIC DNA]</scope>
    <source>
        <strain evidence="2 3">DSM 44149</strain>
    </source>
</reference>
<evidence type="ECO:0000313" key="3">
    <source>
        <dbReference type="Proteomes" id="UP000183376"/>
    </source>
</evidence>